<dbReference type="Proteomes" id="UP000054485">
    <property type="component" value="Unassembled WGS sequence"/>
</dbReference>
<reference evidence="3" key="2">
    <citation type="submission" date="2015-01" db="EMBL/GenBank/DDBJ databases">
        <title>Evolutionary Origins and Diversification of the Mycorrhizal Mutualists.</title>
        <authorList>
            <consortium name="DOE Joint Genome Institute"/>
            <consortium name="Mycorrhizal Genomics Consortium"/>
            <person name="Kohler A."/>
            <person name="Kuo A."/>
            <person name="Nagy L.G."/>
            <person name="Floudas D."/>
            <person name="Copeland A."/>
            <person name="Barry K.W."/>
            <person name="Cichocki N."/>
            <person name="Veneault-Fourrey C."/>
            <person name="LaButti K."/>
            <person name="Lindquist E.A."/>
            <person name="Lipzen A."/>
            <person name="Lundell T."/>
            <person name="Morin E."/>
            <person name="Murat C."/>
            <person name="Riley R."/>
            <person name="Ohm R."/>
            <person name="Sun H."/>
            <person name="Tunlid A."/>
            <person name="Henrissat B."/>
            <person name="Grigoriev I.V."/>
            <person name="Hibbett D.S."/>
            <person name="Martin F."/>
        </authorList>
    </citation>
    <scope>NUCLEOTIDE SEQUENCE [LARGE SCALE GENOMIC DNA]</scope>
    <source>
        <strain evidence="3">UH-Slu-Lm8-n1</strain>
    </source>
</reference>
<keyword evidence="1" id="KW-1133">Transmembrane helix</keyword>
<feature type="transmembrane region" description="Helical" evidence="1">
    <location>
        <begin position="84"/>
        <end position="104"/>
    </location>
</feature>
<keyword evidence="1" id="KW-0812">Transmembrane</keyword>
<proteinExistence type="predicted"/>
<evidence type="ECO:0000313" key="2">
    <source>
        <dbReference type="EMBL" id="KIK36605.1"/>
    </source>
</evidence>
<sequence length="117" mass="13639">MKRKHEFWKTWHHGIPELYGNKVTYIQRYESVNRFDQRLMPCTENGLFSNTQLWLLRYPAVLTPEGLTHDPVPSSCDIPCVADLFAWISYLTIMVAVVFGGHGLPWTMQQEGGRNWL</sequence>
<accession>A0A0C9ZGT1</accession>
<dbReference type="HOGENOM" id="CLU_2086373_0_0_1"/>
<protein>
    <submittedName>
        <fullName evidence="2">Uncharacterized protein</fullName>
    </submittedName>
</protein>
<dbReference type="InParanoid" id="A0A0C9ZGT1"/>
<gene>
    <name evidence="2" type="ORF">CY34DRAFT_505048</name>
</gene>
<name>A0A0C9ZGT1_9AGAM</name>
<evidence type="ECO:0000256" key="1">
    <source>
        <dbReference type="SAM" id="Phobius"/>
    </source>
</evidence>
<dbReference type="EMBL" id="KN835515">
    <property type="protein sequence ID" value="KIK36605.1"/>
    <property type="molecule type" value="Genomic_DNA"/>
</dbReference>
<dbReference type="AlphaFoldDB" id="A0A0C9ZGT1"/>
<keyword evidence="1" id="KW-0472">Membrane</keyword>
<reference evidence="2 3" key="1">
    <citation type="submission" date="2014-04" db="EMBL/GenBank/DDBJ databases">
        <authorList>
            <consortium name="DOE Joint Genome Institute"/>
            <person name="Kuo A."/>
            <person name="Ruytinx J."/>
            <person name="Rineau F."/>
            <person name="Colpaert J."/>
            <person name="Kohler A."/>
            <person name="Nagy L.G."/>
            <person name="Floudas D."/>
            <person name="Copeland A."/>
            <person name="Barry K.W."/>
            <person name="Cichocki N."/>
            <person name="Veneault-Fourrey C."/>
            <person name="LaButti K."/>
            <person name="Lindquist E.A."/>
            <person name="Lipzen A."/>
            <person name="Lundell T."/>
            <person name="Morin E."/>
            <person name="Murat C."/>
            <person name="Sun H."/>
            <person name="Tunlid A."/>
            <person name="Henrissat B."/>
            <person name="Grigoriev I.V."/>
            <person name="Hibbett D.S."/>
            <person name="Martin F."/>
            <person name="Nordberg H.P."/>
            <person name="Cantor M.N."/>
            <person name="Hua S.X."/>
        </authorList>
    </citation>
    <scope>NUCLEOTIDE SEQUENCE [LARGE SCALE GENOMIC DNA]</scope>
    <source>
        <strain evidence="2 3">UH-Slu-Lm8-n1</strain>
    </source>
</reference>
<organism evidence="2 3">
    <name type="scientific">Suillus luteus UH-Slu-Lm8-n1</name>
    <dbReference type="NCBI Taxonomy" id="930992"/>
    <lineage>
        <taxon>Eukaryota</taxon>
        <taxon>Fungi</taxon>
        <taxon>Dikarya</taxon>
        <taxon>Basidiomycota</taxon>
        <taxon>Agaricomycotina</taxon>
        <taxon>Agaricomycetes</taxon>
        <taxon>Agaricomycetidae</taxon>
        <taxon>Boletales</taxon>
        <taxon>Suillineae</taxon>
        <taxon>Suillaceae</taxon>
        <taxon>Suillus</taxon>
    </lineage>
</organism>
<evidence type="ECO:0000313" key="3">
    <source>
        <dbReference type="Proteomes" id="UP000054485"/>
    </source>
</evidence>
<keyword evidence="3" id="KW-1185">Reference proteome</keyword>